<dbReference type="RefSeq" id="WP_062484319.1">
    <property type="nucleotide sequence ID" value="NZ_CP013650.1"/>
</dbReference>
<evidence type="ECO:0000256" key="11">
    <source>
        <dbReference type="ARBA" id="ARBA00036904"/>
    </source>
</evidence>
<evidence type="ECO:0000256" key="9">
    <source>
        <dbReference type="ARBA" id="ARBA00023204"/>
    </source>
</evidence>
<sequence>MKLVRVAVGVILQKDKVFITLRDENLHQGGKWEFPGGKCEQGETAQQALARELHEETGITVSASEPFMQIEHDYGDKAVRLEVFLVKDFTGEPHGREGQQGQWAPLTALPDYPFPDANQAIIEKLLINSGSRGQEK</sequence>
<dbReference type="FunFam" id="3.90.79.10:FF:000014">
    <property type="entry name" value="8-oxo-dGTP diphosphatase MutT"/>
    <property type="match status" value="1"/>
</dbReference>
<keyword evidence="7" id="KW-0378">Hydrolase</keyword>
<evidence type="ECO:0000256" key="3">
    <source>
        <dbReference type="ARBA" id="ARBA00022457"/>
    </source>
</evidence>
<dbReference type="GO" id="GO:0035539">
    <property type="term" value="F:8-oxo-7,8-dihydrodeoxyguanosine triphosphate pyrophosphatase activity"/>
    <property type="evidence" value="ECO:0007669"/>
    <property type="project" value="UniProtKB-EC"/>
</dbReference>
<evidence type="ECO:0000256" key="1">
    <source>
        <dbReference type="ARBA" id="ARBA00001946"/>
    </source>
</evidence>
<feature type="binding site" evidence="18">
    <location>
        <position position="56"/>
    </location>
    <ligand>
        <name>Mg(2+)</name>
        <dbReference type="ChEBI" id="CHEBI:18420"/>
    </ligand>
</feature>
<organism evidence="20 21">
    <name type="scientific">Lacimicrobium alkaliphilum</name>
    <dbReference type="NCBI Taxonomy" id="1526571"/>
    <lineage>
        <taxon>Bacteria</taxon>
        <taxon>Pseudomonadati</taxon>
        <taxon>Pseudomonadota</taxon>
        <taxon>Gammaproteobacteria</taxon>
        <taxon>Alteromonadales</taxon>
        <taxon>Alteromonadaceae</taxon>
        <taxon>Lacimicrobium</taxon>
    </lineage>
</organism>
<protein>
    <recommendedName>
        <fullName evidence="13">8-oxo-dGTP diphosphatase</fullName>
        <ecNumber evidence="12">3.6.1.55</ecNumber>
    </recommendedName>
    <alternativeName>
        <fullName evidence="16">7,8-dihydro-8-oxoguanine-triphosphatase</fullName>
    </alternativeName>
    <alternativeName>
        <fullName evidence="15">Mutator protein MutT</fullName>
    </alternativeName>
    <alternativeName>
        <fullName evidence="14">dGTP pyrophosphohydrolase</fullName>
    </alternativeName>
</protein>
<reference evidence="20 21" key="1">
    <citation type="submission" date="2015-12" db="EMBL/GenBank/DDBJ databases">
        <title>Complete genome of Lacimicrobium alkaliphilum KCTC 32984.</title>
        <authorList>
            <person name="Kim S.-G."/>
            <person name="Lee Y.-J."/>
        </authorList>
    </citation>
    <scope>NUCLEOTIDE SEQUENCE [LARGE SCALE GENOMIC DNA]</scope>
    <source>
        <strain evidence="20 21">YelD216</strain>
    </source>
</reference>
<evidence type="ECO:0000259" key="19">
    <source>
        <dbReference type="PROSITE" id="PS51462"/>
    </source>
</evidence>
<evidence type="ECO:0000256" key="18">
    <source>
        <dbReference type="PIRSR" id="PIRSR603561-2"/>
    </source>
</evidence>
<evidence type="ECO:0000256" key="7">
    <source>
        <dbReference type="ARBA" id="ARBA00022801"/>
    </source>
</evidence>
<dbReference type="InterPro" id="IPR020084">
    <property type="entry name" value="NUDIX_hydrolase_CS"/>
</dbReference>
<comment type="catalytic activity">
    <reaction evidence="11">
        <text>8-oxo-GTP + H2O = 8-oxo-GMP + diphosphate + H(+)</text>
        <dbReference type="Rhea" id="RHEA:67616"/>
        <dbReference type="ChEBI" id="CHEBI:15377"/>
        <dbReference type="ChEBI" id="CHEBI:15378"/>
        <dbReference type="ChEBI" id="CHEBI:33019"/>
        <dbReference type="ChEBI" id="CHEBI:143553"/>
        <dbReference type="ChEBI" id="CHEBI:145694"/>
    </reaction>
</comment>
<dbReference type="Gene3D" id="3.90.79.10">
    <property type="entry name" value="Nucleoside Triphosphate Pyrophosphohydrolase"/>
    <property type="match status" value="1"/>
</dbReference>
<dbReference type="InterPro" id="IPR047127">
    <property type="entry name" value="MutT-like"/>
</dbReference>
<keyword evidence="3" id="KW-0515">Mutator protein</keyword>
<dbReference type="GO" id="GO:0044715">
    <property type="term" value="F:8-oxo-dGDP phosphatase activity"/>
    <property type="evidence" value="ECO:0007669"/>
    <property type="project" value="TreeGrafter"/>
</dbReference>
<feature type="binding site" evidence="18">
    <location>
        <position position="36"/>
    </location>
    <ligand>
        <name>Mg(2+)</name>
        <dbReference type="ChEBI" id="CHEBI:18420"/>
    </ligand>
</feature>
<proteinExistence type="inferred from homology"/>
<dbReference type="NCBIfam" id="TIGR00586">
    <property type="entry name" value="mutt"/>
    <property type="match status" value="1"/>
</dbReference>
<dbReference type="GO" id="GO:0044716">
    <property type="term" value="F:8-oxo-GDP phosphatase activity"/>
    <property type="evidence" value="ECO:0007669"/>
    <property type="project" value="TreeGrafter"/>
</dbReference>
<evidence type="ECO:0000256" key="5">
    <source>
        <dbReference type="ARBA" id="ARBA00022723"/>
    </source>
</evidence>
<evidence type="ECO:0000256" key="14">
    <source>
        <dbReference type="ARBA" id="ARBA00041592"/>
    </source>
</evidence>
<dbReference type="GO" id="GO:0006260">
    <property type="term" value="P:DNA replication"/>
    <property type="evidence" value="ECO:0007669"/>
    <property type="project" value="UniProtKB-KW"/>
</dbReference>
<dbReference type="EMBL" id="CP013650">
    <property type="protein sequence ID" value="ALT00514.1"/>
    <property type="molecule type" value="Genomic_DNA"/>
</dbReference>
<dbReference type="STRING" id="1526571.AT746_16185"/>
<evidence type="ECO:0000256" key="12">
    <source>
        <dbReference type="ARBA" id="ARBA00038905"/>
    </source>
</evidence>
<keyword evidence="8 18" id="KW-0460">Magnesium</keyword>
<dbReference type="GO" id="GO:0046872">
    <property type="term" value="F:metal ion binding"/>
    <property type="evidence" value="ECO:0007669"/>
    <property type="project" value="UniProtKB-KW"/>
</dbReference>
<dbReference type="InterPro" id="IPR029119">
    <property type="entry name" value="MutY_C"/>
</dbReference>
<dbReference type="PROSITE" id="PS00893">
    <property type="entry name" value="NUDIX_BOX"/>
    <property type="match status" value="1"/>
</dbReference>
<evidence type="ECO:0000256" key="2">
    <source>
        <dbReference type="ARBA" id="ARBA00005582"/>
    </source>
</evidence>
<dbReference type="InterPro" id="IPR020476">
    <property type="entry name" value="Nudix_hydrolase"/>
</dbReference>
<evidence type="ECO:0000256" key="6">
    <source>
        <dbReference type="ARBA" id="ARBA00022763"/>
    </source>
</evidence>
<evidence type="ECO:0000256" key="4">
    <source>
        <dbReference type="ARBA" id="ARBA00022705"/>
    </source>
</evidence>
<dbReference type="GO" id="GO:0006281">
    <property type="term" value="P:DNA repair"/>
    <property type="evidence" value="ECO:0007669"/>
    <property type="project" value="UniProtKB-KW"/>
</dbReference>
<feature type="domain" description="Nudix hydrolase" evidence="19">
    <location>
        <begin position="2"/>
        <end position="127"/>
    </location>
</feature>
<comment type="cofactor">
    <cofactor evidence="1 18">
        <name>Mg(2+)</name>
        <dbReference type="ChEBI" id="CHEBI:18420"/>
    </cofactor>
</comment>
<dbReference type="CDD" id="cd03425">
    <property type="entry name" value="NUDIX_MutT_NudA_like"/>
    <property type="match status" value="1"/>
</dbReference>
<feature type="binding site" evidence="17">
    <location>
        <position position="22"/>
    </location>
    <ligand>
        <name>8-oxo-dGTP</name>
        <dbReference type="ChEBI" id="CHEBI:77896"/>
    </ligand>
</feature>
<dbReference type="AlphaFoldDB" id="A0A0U3ANX0"/>
<dbReference type="InterPro" id="IPR003561">
    <property type="entry name" value="Mutator_MutT"/>
</dbReference>
<evidence type="ECO:0000256" key="10">
    <source>
        <dbReference type="ARBA" id="ARBA00035861"/>
    </source>
</evidence>
<dbReference type="KEGG" id="lal:AT746_16185"/>
<keyword evidence="9" id="KW-0234">DNA repair</keyword>
<dbReference type="PANTHER" id="PTHR47707">
    <property type="entry name" value="8-OXO-DGTP DIPHOSPHATASE"/>
    <property type="match status" value="1"/>
</dbReference>
<dbReference type="InterPro" id="IPR015797">
    <property type="entry name" value="NUDIX_hydrolase-like_dom_sf"/>
</dbReference>
<comment type="catalytic activity">
    <reaction evidence="10">
        <text>8-oxo-dGTP + H2O = 8-oxo-dGMP + diphosphate + H(+)</text>
        <dbReference type="Rhea" id="RHEA:31575"/>
        <dbReference type="ChEBI" id="CHEBI:15377"/>
        <dbReference type="ChEBI" id="CHEBI:15378"/>
        <dbReference type="ChEBI" id="CHEBI:33019"/>
        <dbReference type="ChEBI" id="CHEBI:63224"/>
        <dbReference type="ChEBI" id="CHEBI:77896"/>
        <dbReference type="EC" id="3.6.1.55"/>
    </reaction>
</comment>
<keyword evidence="4" id="KW-0235">DNA replication</keyword>
<feature type="binding site" evidence="17">
    <location>
        <position position="118"/>
    </location>
    <ligand>
        <name>8-oxo-dGTP</name>
        <dbReference type="ChEBI" id="CHEBI:77896"/>
    </ligand>
</feature>
<evidence type="ECO:0000256" key="17">
    <source>
        <dbReference type="PIRSR" id="PIRSR603561-1"/>
    </source>
</evidence>
<evidence type="ECO:0000313" key="21">
    <source>
        <dbReference type="Proteomes" id="UP000068447"/>
    </source>
</evidence>
<name>A0A0U3ANX0_9ALTE</name>
<dbReference type="Pfam" id="PF14815">
    <property type="entry name" value="NUDIX_4"/>
    <property type="match status" value="1"/>
</dbReference>
<dbReference type="EC" id="3.6.1.55" evidence="12"/>
<feature type="binding site" evidence="17">
    <location>
        <position position="27"/>
    </location>
    <ligand>
        <name>8-oxo-dGTP</name>
        <dbReference type="ChEBI" id="CHEBI:77896"/>
    </ligand>
</feature>
<accession>A0A0U3ANX0</accession>
<evidence type="ECO:0000256" key="16">
    <source>
        <dbReference type="ARBA" id="ARBA00042798"/>
    </source>
</evidence>
<dbReference type="GO" id="GO:0008413">
    <property type="term" value="F:8-oxo-7,8-dihydroguanosine triphosphate pyrophosphatase activity"/>
    <property type="evidence" value="ECO:0007669"/>
    <property type="project" value="InterPro"/>
</dbReference>
<evidence type="ECO:0000313" key="20">
    <source>
        <dbReference type="EMBL" id="ALT00514.1"/>
    </source>
</evidence>
<keyword evidence="6" id="KW-0227">DNA damage</keyword>
<dbReference type="PANTHER" id="PTHR47707:SF1">
    <property type="entry name" value="NUDIX HYDROLASE FAMILY PROTEIN"/>
    <property type="match status" value="1"/>
</dbReference>
<dbReference type="PRINTS" id="PR00502">
    <property type="entry name" value="NUDIXFAMILY"/>
</dbReference>
<evidence type="ECO:0000256" key="13">
    <source>
        <dbReference type="ARBA" id="ARBA00040794"/>
    </source>
</evidence>
<comment type="similarity">
    <text evidence="2">Belongs to the Nudix hydrolase family.</text>
</comment>
<evidence type="ECO:0000256" key="15">
    <source>
        <dbReference type="ARBA" id="ARBA00041979"/>
    </source>
</evidence>
<gene>
    <name evidence="20" type="ORF">AT746_16185</name>
</gene>
<keyword evidence="5 18" id="KW-0479">Metal-binding</keyword>
<dbReference type="PROSITE" id="PS51462">
    <property type="entry name" value="NUDIX"/>
    <property type="match status" value="1"/>
</dbReference>
<feature type="binding site" evidence="17">
    <location>
        <begin position="33"/>
        <end position="36"/>
    </location>
    <ligand>
        <name>8-oxo-dGTP</name>
        <dbReference type="ChEBI" id="CHEBI:77896"/>
    </ligand>
</feature>
<evidence type="ECO:0000256" key="8">
    <source>
        <dbReference type="ARBA" id="ARBA00022842"/>
    </source>
</evidence>
<dbReference type="Proteomes" id="UP000068447">
    <property type="component" value="Chromosome"/>
</dbReference>
<keyword evidence="21" id="KW-1185">Reference proteome</keyword>
<dbReference type="SUPFAM" id="SSF55811">
    <property type="entry name" value="Nudix"/>
    <property type="match status" value="1"/>
</dbReference>
<dbReference type="InterPro" id="IPR000086">
    <property type="entry name" value="NUDIX_hydrolase_dom"/>
</dbReference>